<dbReference type="RefSeq" id="WP_275844207.1">
    <property type="nucleotide sequence ID" value="NZ_CP135996.1"/>
</dbReference>
<proteinExistence type="predicted"/>
<keyword evidence="2" id="KW-1185">Reference proteome</keyword>
<sequence>MLNQLLQAAPVQEPAQMGKITGAANVQTLTDYAGVQMCAPWGVRWRAPDGTRAVLLKTEDGVVCTGVPFDGTTLQPGELLLCAEGGAQIYLKANGEVVINGQTFPAVKQERANGNSN</sequence>
<protein>
    <submittedName>
        <fullName evidence="1">Uncharacterized protein</fullName>
    </submittedName>
</protein>
<evidence type="ECO:0000313" key="2">
    <source>
        <dbReference type="Proteomes" id="UP001300604"/>
    </source>
</evidence>
<dbReference type="KEGG" id="carl:PXC00_13310"/>
<accession>A0AA97H3D4</accession>
<gene>
    <name evidence="1" type="ORF">PXC00_13310</name>
</gene>
<evidence type="ECO:0000313" key="1">
    <source>
        <dbReference type="EMBL" id="WOC32148.1"/>
    </source>
</evidence>
<dbReference type="EMBL" id="CP135996">
    <property type="protein sequence ID" value="WOC32148.1"/>
    <property type="molecule type" value="Genomic_DNA"/>
</dbReference>
<dbReference type="Proteomes" id="UP001300604">
    <property type="component" value="Chromosome"/>
</dbReference>
<dbReference type="AlphaFoldDB" id="A0AA97H3D4"/>
<reference evidence="1" key="2">
    <citation type="submission" date="2024-06" db="EMBL/GenBank/DDBJ databases">
        <title>Caproicibacterium argilliputei sp. nov, a novel caproic acid producing anaerobic bacterium isolated from pit mud.</title>
        <authorList>
            <person name="Xia S."/>
        </authorList>
    </citation>
    <scope>NUCLEOTIDE SEQUENCE</scope>
    <source>
        <strain evidence="1">ZCY20-5</strain>
    </source>
</reference>
<name>A0AA97H3D4_9FIRM</name>
<organism evidence="1 2">
    <name type="scientific">Caproicibacterium argilliputei</name>
    <dbReference type="NCBI Taxonomy" id="3030016"/>
    <lineage>
        <taxon>Bacteria</taxon>
        <taxon>Bacillati</taxon>
        <taxon>Bacillota</taxon>
        <taxon>Clostridia</taxon>
        <taxon>Eubacteriales</taxon>
        <taxon>Oscillospiraceae</taxon>
        <taxon>Caproicibacterium</taxon>
    </lineage>
</organism>
<reference evidence="1" key="1">
    <citation type="submission" date="2023-09" db="EMBL/GenBank/DDBJ databases">
        <authorList>
            <person name="Zeng C."/>
        </authorList>
    </citation>
    <scope>NUCLEOTIDE SEQUENCE</scope>
    <source>
        <strain evidence="1">ZCY20-5</strain>
    </source>
</reference>